<dbReference type="Proteomes" id="UP001178461">
    <property type="component" value="Chromosome 7"/>
</dbReference>
<sequence>MPGLLLLTGPRPNDQDHCCLHSTAAALWLASPLLPGLCAQTTFSPSATKEAPLSLGELLSWFSEVSKSWRSSAGGPEAAADAAAFPPLLSPTKRCWMSISTSFPVAADLVPQCWGKWDSTEDPGRPFPLPLQPLRSS</sequence>
<proteinExistence type="predicted"/>
<evidence type="ECO:0000313" key="2">
    <source>
        <dbReference type="Proteomes" id="UP001178461"/>
    </source>
</evidence>
<reference evidence="1" key="1">
    <citation type="submission" date="2022-12" db="EMBL/GenBank/DDBJ databases">
        <authorList>
            <person name="Alioto T."/>
            <person name="Alioto T."/>
            <person name="Gomez Garrido J."/>
        </authorList>
    </citation>
    <scope>NUCLEOTIDE SEQUENCE</scope>
</reference>
<dbReference type="EMBL" id="OX395132">
    <property type="protein sequence ID" value="CAI5778744.1"/>
    <property type="molecule type" value="Genomic_DNA"/>
</dbReference>
<protein>
    <submittedName>
        <fullName evidence="1">Uncharacterized protein</fullName>
    </submittedName>
</protein>
<dbReference type="AlphaFoldDB" id="A0AA35KJN2"/>
<organism evidence="1 2">
    <name type="scientific">Podarcis lilfordi</name>
    <name type="common">Lilford's wall lizard</name>
    <dbReference type="NCBI Taxonomy" id="74358"/>
    <lineage>
        <taxon>Eukaryota</taxon>
        <taxon>Metazoa</taxon>
        <taxon>Chordata</taxon>
        <taxon>Craniata</taxon>
        <taxon>Vertebrata</taxon>
        <taxon>Euteleostomi</taxon>
        <taxon>Lepidosauria</taxon>
        <taxon>Squamata</taxon>
        <taxon>Bifurcata</taxon>
        <taxon>Unidentata</taxon>
        <taxon>Episquamata</taxon>
        <taxon>Laterata</taxon>
        <taxon>Lacertibaenia</taxon>
        <taxon>Lacertidae</taxon>
        <taxon>Podarcis</taxon>
    </lineage>
</organism>
<name>A0AA35KJN2_9SAUR</name>
<keyword evidence="2" id="KW-1185">Reference proteome</keyword>
<gene>
    <name evidence="1" type="ORF">PODLI_1B015896</name>
</gene>
<evidence type="ECO:0000313" key="1">
    <source>
        <dbReference type="EMBL" id="CAI5778744.1"/>
    </source>
</evidence>
<accession>A0AA35KJN2</accession>